<evidence type="ECO:0000256" key="7">
    <source>
        <dbReference type="ARBA" id="ARBA00023136"/>
    </source>
</evidence>
<dbReference type="UniPathway" id="UPA00079">
    <property type="reaction ID" value="UER00168"/>
</dbReference>
<dbReference type="GO" id="GO:0046428">
    <property type="term" value="F:1,4-dihydroxy-2-naphthoate polyprenyltransferase activity"/>
    <property type="evidence" value="ECO:0007669"/>
    <property type="project" value="UniProtKB-UniRule"/>
</dbReference>
<dbReference type="CDD" id="cd13962">
    <property type="entry name" value="PT_UbiA_UBIAD1"/>
    <property type="match status" value="1"/>
</dbReference>
<proteinExistence type="inferred from homology"/>
<keyword evidence="7 8" id="KW-0472">Membrane</keyword>
<feature type="transmembrane region" description="Helical" evidence="8">
    <location>
        <begin position="249"/>
        <end position="267"/>
    </location>
</feature>
<organism evidence="10 11">
    <name type="scientific">Oleiphilus messinensis</name>
    <dbReference type="NCBI Taxonomy" id="141451"/>
    <lineage>
        <taxon>Bacteria</taxon>
        <taxon>Pseudomonadati</taxon>
        <taxon>Pseudomonadota</taxon>
        <taxon>Gammaproteobacteria</taxon>
        <taxon>Oceanospirillales</taxon>
        <taxon>Oleiphilaceae</taxon>
        <taxon>Oleiphilus</taxon>
    </lineage>
</organism>
<name>A0A1Y0I9K2_9GAMM</name>
<dbReference type="OrthoDB" id="9767568at2"/>
<evidence type="ECO:0000256" key="4">
    <source>
        <dbReference type="ARBA" id="ARBA00022679"/>
    </source>
</evidence>
<dbReference type="RefSeq" id="WP_087461103.1">
    <property type="nucleotide sequence ID" value="NZ_CP021425.1"/>
</dbReference>
<feature type="transmembrane region" description="Helical" evidence="8">
    <location>
        <begin position="147"/>
        <end position="170"/>
    </location>
</feature>
<evidence type="ECO:0000256" key="6">
    <source>
        <dbReference type="ARBA" id="ARBA00022989"/>
    </source>
</evidence>
<feature type="transmembrane region" description="Helical" evidence="8">
    <location>
        <begin position="121"/>
        <end position="140"/>
    </location>
</feature>
<evidence type="ECO:0000313" key="10">
    <source>
        <dbReference type="EMBL" id="ARU56073.1"/>
    </source>
</evidence>
<comment type="pathway">
    <text evidence="8">Quinol/quinone metabolism; menaquinone biosynthesis; menaquinol from 1,4-dihydroxy-2-naphthoate: step 1/2.</text>
</comment>
<evidence type="ECO:0000256" key="3">
    <source>
        <dbReference type="ARBA" id="ARBA00022475"/>
    </source>
</evidence>
<dbReference type="GO" id="GO:0005886">
    <property type="term" value="C:plasma membrane"/>
    <property type="evidence" value="ECO:0007669"/>
    <property type="project" value="UniProtKB-SubCell"/>
</dbReference>
<protein>
    <recommendedName>
        <fullName evidence="8 9">1,4-dihydroxy-2-naphthoate octaprenyltransferase</fullName>
        <shortName evidence="8">DHNA-octaprenyltransferase</shortName>
        <ecNumber evidence="8 9">2.5.1.74</ecNumber>
    </recommendedName>
</protein>
<keyword evidence="3 8" id="KW-1003">Cell membrane</keyword>
<evidence type="ECO:0000256" key="1">
    <source>
        <dbReference type="ARBA" id="ARBA00004141"/>
    </source>
</evidence>
<sequence length="301" mass="32466">MHVMPWLLAIRPRTLPLALGSIAMGYALTQAASPPMDVNTLTLALIVTTTLLLQILSNLANDYGDGLSGVDNSERQGPQRMLASGTITQQHFKQGLKITAILTGICGLILILSAVNSWADALIFLVAGAFSVVAAVTYSVGKRPYGYIALGDVSVFVFFGLLAVLGSAYLLGHPPALQDMLLAISAGCFATGVLNINNMRDAASDSEAGKVTIANLLGQHYAVRYQFVLIGTGCISLEIFYWLASSKLWGIHQLLIIYFTLHSIRVAHCQSASTYNQLLKMMVIGTFAIEMLFLLDLIWLK</sequence>
<keyword evidence="2 8" id="KW-0474">Menaquinone biosynthesis</keyword>
<dbReference type="InterPro" id="IPR000537">
    <property type="entry name" value="UbiA_prenyltransferase"/>
</dbReference>
<dbReference type="Proteomes" id="UP000196027">
    <property type="component" value="Chromosome"/>
</dbReference>
<dbReference type="PANTHER" id="PTHR13929:SF0">
    <property type="entry name" value="UBIA PRENYLTRANSFERASE DOMAIN-CONTAINING PROTEIN 1"/>
    <property type="match status" value="1"/>
</dbReference>
<dbReference type="EMBL" id="CP021425">
    <property type="protein sequence ID" value="ARU56073.1"/>
    <property type="molecule type" value="Genomic_DNA"/>
</dbReference>
<feature type="transmembrane region" description="Helical" evidence="8">
    <location>
        <begin position="225"/>
        <end position="243"/>
    </location>
</feature>
<evidence type="ECO:0000256" key="5">
    <source>
        <dbReference type="ARBA" id="ARBA00022692"/>
    </source>
</evidence>
<dbReference type="InterPro" id="IPR004657">
    <property type="entry name" value="MenA"/>
</dbReference>
<evidence type="ECO:0000256" key="9">
    <source>
        <dbReference type="NCBIfam" id="TIGR00751"/>
    </source>
</evidence>
<comment type="subcellular location">
    <subcellularLocation>
        <location evidence="8">Cell membrane</location>
        <topology evidence="8">Multi-pass membrane protein</topology>
    </subcellularLocation>
    <subcellularLocation>
        <location evidence="1">Membrane</location>
        <topology evidence="1">Multi-pass membrane protein</topology>
    </subcellularLocation>
</comment>
<keyword evidence="6 8" id="KW-1133">Transmembrane helix</keyword>
<gene>
    <name evidence="8" type="primary">menA</name>
    <name evidence="10" type="ORF">OLMES_1999</name>
</gene>
<dbReference type="EC" id="2.5.1.74" evidence="8 9"/>
<dbReference type="GO" id="GO:0042371">
    <property type="term" value="P:vitamin K biosynthetic process"/>
    <property type="evidence" value="ECO:0007669"/>
    <property type="project" value="TreeGrafter"/>
</dbReference>
<feature type="transmembrane region" description="Helical" evidence="8">
    <location>
        <begin position="98"/>
        <end position="115"/>
    </location>
</feature>
<feature type="transmembrane region" description="Helical" evidence="8">
    <location>
        <begin position="279"/>
        <end position="300"/>
    </location>
</feature>
<evidence type="ECO:0000313" key="11">
    <source>
        <dbReference type="Proteomes" id="UP000196027"/>
    </source>
</evidence>
<reference evidence="10 11" key="1">
    <citation type="submission" date="2017-05" db="EMBL/GenBank/DDBJ databases">
        <title>Genomic insights into alkan degradation activity of Oleiphilus messinensis.</title>
        <authorList>
            <person name="Kozyavkin S.A."/>
            <person name="Slesarev A.I."/>
            <person name="Golyshin P.N."/>
            <person name="Korzhenkov A."/>
            <person name="Golyshina O.N."/>
            <person name="Toshchakov S.V."/>
        </authorList>
    </citation>
    <scope>NUCLEOTIDE SEQUENCE [LARGE SCALE GENOMIC DNA]</scope>
    <source>
        <strain evidence="10 11">ME102</strain>
    </source>
</reference>
<dbReference type="NCBIfam" id="TIGR00751">
    <property type="entry name" value="menA"/>
    <property type="match status" value="1"/>
</dbReference>
<keyword evidence="5 8" id="KW-0812">Transmembrane</keyword>
<dbReference type="HAMAP" id="MF_01937">
    <property type="entry name" value="MenA_1"/>
    <property type="match status" value="1"/>
</dbReference>
<keyword evidence="4 8" id="KW-0808">Transferase</keyword>
<dbReference type="Pfam" id="PF01040">
    <property type="entry name" value="UbiA"/>
    <property type="match status" value="1"/>
</dbReference>
<accession>A0A1Y0I9K2</accession>
<dbReference type="PIRSF" id="PIRSF005355">
    <property type="entry name" value="UBIAD1"/>
    <property type="match status" value="1"/>
</dbReference>
<dbReference type="InterPro" id="IPR026046">
    <property type="entry name" value="UBIAD1"/>
</dbReference>
<evidence type="ECO:0000256" key="8">
    <source>
        <dbReference type="HAMAP-Rule" id="MF_01937"/>
    </source>
</evidence>
<feature type="transmembrane region" description="Helical" evidence="8">
    <location>
        <begin position="41"/>
        <end position="60"/>
    </location>
</feature>
<evidence type="ECO:0000256" key="2">
    <source>
        <dbReference type="ARBA" id="ARBA00022428"/>
    </source>
</evidence>
<keyword evidence="11" id="KW-1185">Reference proteome</keyword>
<comment type="catalytic activity">
    <reaction evidence="8">
        <text>an all-trans-polyprenyl diphosphate + 1,4-dihydroxy-2-naphthoate + H(+) = a 2-demethylmenaquinol + CO2 + diphosphate</text>
        <dbReference type="Rhea" id="RHEA:26478"/>
        <dbReference type="Rhea" id="RHEA-COMP:9563"/>
        <dbReference type="Rhea" id="RHEA-COMP:9564"/>
        <dbReference type="ChEBI" id="CHEBI:11173"/>
        <dbReference type="ChEBI" id="CHEBI:15378"/>
        <dbReference type="ChEBI" id="CHEBI:16526"/>
        <dbReference type="ChEBI" id="CHEBI:33019"/>
        <dbReference type="ChEBI" id="CHEBI:55437"/>
        <dbReference type="ChEBI" id="CHEBI:58914"/>
        <dbReference type="EC" id="2.5.1.74"/>
    </reaction>
</comment>
<dbReference type="GO" id="GO:0009234">
    <property type="term" value="P:menaquinone biosynthetic process"/>
    <property type="evidence" value="ECO:0007669"/>
    <property type="project" value="UniProtKB-UniRule"/>
</dbReference>
<dbReference type="Gene3D" id="1.10.357.140">
    <property type="entry name" value="UbiA prenyltransferase"/>
    <property type="match status" value="1"/>
</dbReference>
<dbReference type="KEGG" id="ome:OLMES_1999"/>
<comment type="function">
    <text evidence="8">Conversion of 1,4-dihydroxy-2-naphthoate (DHNA) to demethylmenaquinone (DMK).</text>
</comment>
<dbReference type="PANTHER" id="PTHR13929">
    <property type="entry name" value="1,4-DIHYDROXY-2-NAPHTHOATE OCTAPRENYLTRANSFERASE"/>
    <property type="match status" value="1"/>
</dbReference>
<feature type="transmembrane region" description="Helical" evidence="8">
    <location>
        <begin position="176"/>
        <end position="196"/>
    </location>
</feature>
<dbReference type="AlphaFoldDB" id="A0A1Y0I9K2"/>
<comment type="similarity">
    <text evidence="8">Belongs to the MenA family. Type 1 subfamily.</text>
</comment>
<dbReference type="InterPro" id="IPR044878">
    <property type="entry name" value="UbiA_sf"/>
</dbReference>